<evidence type="ECO:0000259" key="4">
    <source>
        <dbReference type="Pfam" id="PF10672"/>
    </source>
</evidence>
<dbReference type="CDD" id="cd02440">
    <property type="entry name" value="AdoMet_MTases"/>
    <property type="match status" value="1"/>
</dbReference>
<evidence type="ECO:0000256" key="3">
    <source>
        <dbReference type="ARBA" id="ARBA00022691"/>
    </source>
</evidence>
<sequence length="315" mass="36714">MSDLKTIQNRLEKNYKHRAKWAKREGFEAFRLYNKDIPEFPFIVDVYKDNAIIYEKRDEEIDAEKFDHFNFIISAVKYVLNIPEEKVIIKSRKRQVGDTQYTKLEERNELIVVKEYKSEFLVNLHDYLDTGLFLDHRPLRQIVSKSAEGKKVLNLFSYTGSISVAAAVGGASKVTSVDMSSTYQNWAKKNFEQNNIPLANHNFIVDSALEYLEKASQRFDIIVLDPPTFSNSKGMEEDFEVEKDQLFLVKHCLRLLDPNGVLYFSNNKRKFKISPEVLELANVQDITPRTIPEDYKDTKVHMCFKITHKTPQAKK</sequence>
<dbReference type="InterPro" id="IPR029063">
    <property type="entry name" value="SAM-dependent_MTases_sf"/>
</dbReference>
<evidence type="ECO:0000256" key="1">
    <source>
        <dbReference type="ARBA" id="ARBA00022603"/>
    </source>
</evidence>
<dbReference type="Gene3D" id="3.40.50.150">
    <property type="entry name" value="Vaccinia Virus protein VP39"/>
    <property type="match status" value="1"/>
</dbReference>
<dbReference type="Gene3D" id="3.30.750.80">
    <property type="entry name" value="RNA methyltransferase domain (HRMD) like"/>
    <property type="match status" value="1"/>
</dbReference>
<dbReference type="GO" id="GO:0008168">
    <property type="term" value="F:methyltransferase activity"/>
    <property type="evidence" value="ECO:0007669"/>
    <property type="project" value="UniProtKB-KW"/>
</dbReference>
<evidence type="ECO:0000313" key="6">
    <source>
        <dbReference type="Proteomes" id="UP001302274"/>
    </source>
</evidence>
<keyword evidence="1 5" id="KW-0489">Methyltransferase</keyword>
<dbReference type="InterPro" id="IPR019614">
    <property type="entry name" value="SAM-dep_methyl-trfase"/>
</dbReference>
<keyword evidence="2 5" id="KW-0808">Transferase</keyword>
<keyword evidence="3" id="KW-0949">S-adenosyl-L-methionine</keyword>
<dbReference type="EMBL" id="JAYGJQ010000003">
    <property type="protein sequence ID" value="MEA9358339.1"/>
    <property type="molecule type" value="Genomic_DNA"/>
</dbReference>
<dbReference type="SUPFAM" id="SSF53335">
    <property type="entry name" value="S-adenosyl-L-methionine-dependent methyltransferases"/>
    <property type="match status" value="1"/>
</dbReference>
<dbReference type="Proteomes" id="UP001302274">
    <property type="component" value="Unassembled WGS sequence"/>
</dbReference>
<dbReference type="RefSeq" id="WP_323578694.1">
    <property type="nucleotide sequence ID" value="NZ_JAYGJQ010000003.1"/>
</dbReference>
<protein>
    <submittedName>
        <fullName evidence="5">Class I SAM-dependent methyltransferase</fullName>
        <ecNumber evidence="5">2.1.1.-</ecNumber>
    </submittedName>
</protein>
<evidence type="ECO:0000313" key="5">
    <source>
        <dbReference type="EMBL" id="MEA9358339.1"/>
    </source>
</evidence>
<gene>
    <name evidence="5" type="ORF">SHI21_19040</name>
</gene>
<dbReference type="PANTHER" id="PTHR43042:SF3">
    <property type="entry name" value="RIBOSOMAL RNA LARGE SUBUNIT METHYLTRANSFERASE YWBD-RELATED"/>
    <property type="match status" value="1"/>
</dbReference>
<keyword evidence="6" id="KW-1185">Reference proteome</keyword>
<accession>A0ABU5VZ57</accession>
<proteinExistence type="predicted"/>
<dbReference type="EC" id="2.1.1.-" evidence="5"/>
<name>A0ABU5VZ57_9BACT</name>
<dbReference type="GO" id="GO:0032259">
    <property type="term" value="P:methylation"/>
    <property type="evidence" value="ECO:0007669"/>
    <property type="project" value="UniProtKB-KW"/>
</dbReference>
<dbReference type="PANTHER" id="PTHR43042">
    <property type="entry name" value="SAM-DEPENDENT METHYLTRANSFERASE"/>
    <property type="match status" value="1"/>
</dbReference>
<organism evidence="5 6">
    <name type="scientific">Bacteriovorax antarcticus</name>
    <dbReference type="NCBI Taxonomy" id="3088717"/>
    <lineage>
        <taxon>Bacteria</taxon>
        <taxon>Pseudomonadati</taxon>
        <taxon>Bdellovibrionota</taxon>
        <taxon>Bacteriovoracia</taxon>
        <taxon>Bacteriovoracales</taxon>
        <taxon>Bacteriovoracaceae</taxon>
        <taxon>Bacteriovorax</taxon>
    </lineage>
</organism>
<feature type="domain" description="S-adenosylmethionine-dependent methyltransferase" evidence="4">
    <location>
        <begin position="109"/>
        <end position="268"/>
    </location>
</feature>
<dbReference type="Pfam" id="PF10672">
    <property type="entry name" value="Methyltrans_SAM"/>
    <property type="match status" value="1"/>
</dbReference>
<evidence type="ECO:0000256" key="2">
    <source>
        <dbReference type="ARBA" id="ARBA00022679"/>
    </source>
</evidence>
<comment type="caution">
    <text evidence="5">The sequence shown here is derived from an EMBL/GenBank/DDBJ whole genome shotgun (WGS) entry which is preliminary data.</text>
</comment>
<reference evidence="5 6" key="1">
    <citation type="submission" date="2023-11" db="EMBL/GenBank/DDBJ databases">
        <title>A Novel Polar Bacteriovorax (B. antarcticus) Isolated from the Biocrust in Antarctica.</title>
        <authorList>
            <person name="Mun W."/>
            <person name="Choi S.Y."/>
            <person name="Mitchell R.J."/>
        </authorList>
    </citation>
    <scope>NUCLEOTIDE SEQUENCE [LARGE SCALE GENOMIC DNA]</scope>
    <source>
        <strain evidence="5 6">PP10</strain>
    </source>
</reference>